<reference evidence="2 3" key="1">
    <citation type="submission" date="2012-06" db="EMBL/GenBank/DDBJ databases">
        <title>Complete genome of Terriglobus roseus DSM 18391.</title>
        <authorList>
            <consortium name="US DOE Joint Genome Institute (JGI-PGF)"/>
            <person name="Lucas S."/>
            <person name="Copeland A."/>
            <person name="Lapidus A."/>
            <person name="Glavina del Rio T."/>
            <person name="Dalin E."/>
            <person name="Tice H."/>
            <person name="Bruce D."/>
            <person name="Goodwin L."/>
            <person name="Pitluck S."/>
            <person name="Peters L."/>
            <person name="Mikhailova N."/>
            <person name="Munk A.C.C."/>
            <person name="Kyrpides N."/>
            <person name="Mavromatis K."/>
            <person name="Ivanova N."/>
            <person name="Brettin T."/>
            <person name="Detter J.C."/>
            <person name="Han C."/>
            <person name="Larimer F."/>
            <person name="Land M."/>
            <person name="Hauser L."/>
            <person name="Markowitz V."/>
            <person name="Cheng J.-F."/>
            <person name="Hugenholtz P."/>
            <person name="Woyke T."/>
            <person name="Wu D."/>
            <person name="Brambilla E."/>
            <person name="Klenk H.-P."/>
            <person name="Eisen J.A."/>
        </authorList>
    </citation>
    <scope>NUCLEOTIDE SEQUENCE [LARGE SCALE GENOMIC DNA]</scope>
    <source>
        <strain evidence="3">DSM 18391 / NRRL B-41598 / KBS 63</strain>
    </source>
</reference>
<dbReference type="KEGG" id="trs:Terro_0588"/>
<dbReference type="eggNOG" id="COG4625">
    <property type="taxonomic scope" value="Bacteria"/>
</dbReference>
<proteinExistence type="predicted"/>
<accession>I3ZCG0</accession>
<gene>
    <name evidence="2" type="ordered locus">Terro_0588</name>
</gene>
<evidence type="ECO:0000313" key="2">
    <source>
        <dbReference type="EMBL" id="AFL86928.1"/>
    </source>
</evidence>
<evidence type="ECO:0000313" key="3">
    <source>
        <dbReference type="Proteomes" id="UP000006056"/>
    </source>
</evidence>
<dbReference type="HOGENOM" id="CLU_1250117_0_0_0"/>
<dbReference type="InterPro" id="IPR032109">
    <property type="entry name" value="Big_3_5"/>
</dbReference>
<dbReference type="EMBL" id="CP003379">
    <property type="protein sequence ID" value="AFL86928.1"/>
    <property type="molecule type" value="Genomic_DNA"/>
</dbReference>
<keyword evidence="3" id="KW-1185">Reference proteome</keyword>
<name>I3ZCG0_TERRK</name>
<feature type="domain" description="Bacterial Ig-like" evidence="1">
    <location>
        <begin position="134"/>
        <end position="218"/>
    </location>
</feature>
<dbReference type="STRING" id="926566.Terro_0588"/>
<sequence>MILMVWLSLVVATGLVGCSGFFFGPGTKTSLTTSATNATYGTSITLTATVAPSDSAALAATGVATGTVTFYDGTTSLGSGTLSSGTASLAVSDLAVGSHAVYAVYGGDTNYNESQSADTTVSISSTLTATTTTLSASASSITYGSAVTLMATTSVSNATGTVNFYSGTTLLGAGTLASGVATLTTVALPVGTDAVTAVYAGDSAYASSTSGAVSVVVAEGS</sequence>
<evidence type="ECO:0000259" key="1">
    <source>
        <dbReference type="Pfam" id="PF16640"/>
    </source>
</evidence>
<protein>
    <recommendedName>
        <fullName evidence="1">Bacterial Ig-like domain-containing protein</fullName>
    </recommendedName>
</protein>
<dbReference type="PATRIC" id="fig|926566.3.peg.584"/>
<feature type="domain" description="Bacterial Ig-like" evidence="1">
    <location>
        <begin position="31"/>
        <end position="123"/>
    </location>
</feature>
<dbReference type="Gene3D" id="2.60.40.10">
    <property type="entry name" value="Immunoglobulins"/>
    <property type="match status" value="2"/>
</dbReference>
<dbReference type="Pfam" id="PF16640">
    <property type="entry name" value="Big_3_5"/>
    <property type="match status" value="2"/>
</dbReference>
<dbReference type="OrthoDB" id="8553452at2"/>
<dbReference type="InterPro" id="IPR013783">
    <property type="entry name" value="Ig-like_fold"/>
</dbReference>
<organism evidence="2 3">
    <name type="scientific">Terriglobus roseus (strain DSM 18391 / NRRL B-41598 / KBS 63)</name>
    <dbReference type="NCBI Taxonomy" id="926566"/>
    <lineage>
        <taxon>Bacteria</taxon>
        <taxon>Pseudomonadati</taxon>
        <taxon>Acidobacteriota</taxon>
        <taxon>Terriglobia</taxon>
        <taxon>Terriglobales</taxon>
        <taxon>Acidobacteriaceae</taxon>
        <taxon>Terriglobus</taxon>
    </lineage>
</organism>
<dbReference type="Proteomes" id="UP000006056">
    <property type="component" value="Chromosome"/>
</dbReference>
<dbReference type="AlphaFoldDB" id="I3ZCG0"/>